<reference evidence="5" key="1">
    <citation type="submission" date="2016-11" db="EMBL/GenBank/DDBJ databases">
        <authorList>
            <person name="Varghese N."/>
            <person name="Submissions S."/>
        </authorList>
    </citation>
    <scope>NUCLEOTIDE SEQUENCE [LARGE SCALE GENOMIC DNA]</scope>
    <source>
        <strain evidence="5">DSM 16990</strain>
    </source>
</reference>
<dbReference type="Pfam" id="PF04773">
    <property type="entry name" value="FecR"/>
    <property type="match status" value="1"/>
</dbReference>
<dbReference type="EMBL" id="FQUQ01000001">
    <property type="protein sequence ID" value="SHE64624.1"/>
    <property type="molecule type" value="Genomic_DNA"/>
</dbReference>
<gene>
    <name evidence="4" type="ORF">SAMN04488522_101797</name>
</gene>
<feature type="domain" description="FecR protein" evidence="2">
    <location>
        <begin position="156"/>
        <end position="251"/>
    </location>
</feature>
<evidence type="ECO:0000313" key="4">
    <source>
        <dbReference type="EMBL" id="SHE64624.1"/>
    </source>
</evidence>
<keyword evidence="1" id="KW-1133">Transmembrane helix</keyword>
<sequence length="369" mass="40440">MGSNKAQELIQKYLNNSAGLKEQETVESWYIDYARRRKDQLPEPDYAAVETEIWAAVRPNQKHNRGWQVFTIAASLFIGLGVGIYFYLNPDPVLPTPSLVNDIAPGKNSAVLTLGNGKTIPLNGAKSGIVIKPSTLAYNDGTTVTAAETKGFAYSTISTPLGGQYQVELPDGTVVALNAGSTLKFPVTFSGSANRTVELSGEAYFKVAKDAEHPFIVKTASQLVEVLGTHFNVNAYVDEPATVTTLEEGSVMVSAVAKGKNSGVILKPSQQSILTNADKINIKTVNVADVLGWKNGFFIFEEEELESVMRKISRWYDVEIYYQDKMPQISFLGVLSRKKNLSALLHMLEKSGDGNVHFKIQGRRILVMK</sequence>
<dbReference type="Proteomes" id="UP000184287">
    <property type="component" value="Unassembled WGS sequence"/>
</dbReference>
<dbReference type="PANTHER" id="PTHR30273:SF2">
    <property type="entry name" value="PROTEIN FECR"/>
    <property type="match status" value="1"/>
</dbReference>
<dbReference type="STRING" id="288992.SAMN04488522_101797"/>
<dbReference type="OrthoDB" id="1099963at2"/>
<accession>A0A1M4V6N3</accession>
<dbReference type="GO" id="GO:0016989">
    <property type="term" value="F:sigma factor antagonist activity"/>
    <property type="evidence" value="ECO:0007669"/>
    <property type="project" value="TreeGrafter"/>
</dbReference>
<dbReference type="InterPro" id="IPR012373">
    <property type="entry name" value="Ferrdict_sens_TM"/>
</dbReference>
<evidence type="ECO:0000313" key="5">
    <source>
        <dbReference type="Proteomes" id="UP000184287"/>
    </source>
</evidence>
<dbReference type="Gene3D" id="3.55.50.30">
    <property type="match status" value="1"/>
</dbReference>
<dbReference type="InterPro" id="IPR032508">
    <property type="entry name" value="FecR_C"/>
</dbReference>
<protein>
    <submittedName>
        <fullName evidence="4">FecR family protein</fullName>
    </submittedName>
</protein>
<dbReference type="PANTHER" id="PTHR30273">
    <property type="entry name" value="PERIPLASMIC SIGNAL SENSOR AND SIGMA FACTOR ACTIVATOR FECR-RELATED"/>
    <property type="match status" value="1"/>
</dbReference>
<evidence type="ECO:0000256" key="1">
    <source>
        <dbReference type="SAM" id="Phobius"/>
    </source>
</evidence>
<dbReference type="Pfam" id="PF16344">
    <property type="entry name" value="FecR_C"/>
    <property type="match status" value="1"/>
</dbReference>
<dbReference type="FunFam" id="2.60.120.1440:FF:000001">
    <property type="entry name" value="Putative anti-sigma factor"/>
    <property type="match status" value="1"/>
</dbReference>
<keyword evidence="1" id="KW-0472">Membrane</keyword>
<evidence type="ECO:0000259" key="3">
    <source>
        <dbReference type="Pfam" id="PF16344"/>
    </source>
</evidence>
<dbReference type="RefSeq" id="WP_073227665.1">
    <property type="nucleotide sequence ID" value="NZ_FQUQ01000001.1"/>
</dbReference>
<name>A0A1M4V6N3_9SPHI</name>
<feature type="transmembrane region" description="Helical" evidence="1">
    <location>
        <begin position="67"/>
        <end position="88"/>
    </location>
</feature>
<dbReference type="AlphaFoldDB" id="A0A1M4V6N3"/>
<evidence type="ECO:0000259" key="2">
    <source>
        <dbReference type="Pfam" id="PF04773"/>
    </source>
</evidence>
<keyword evidence="1" id="KW-0812">Transmembrane</keyword>
<keyword evidence="5" id="KW-1185">Reference proteome</keyword>
<feature type="domain" description="Protein FecR C-terminal" evidence="3">
    <location>
        <begin position="298"/>
        <end position="367"/>
    </location>
</feature>
<proteinExistence type="predicted"/>
<organism evidence="4 5">
    <name type="scientific">Pedobacter caeni</name>
    <dbReference type="NCBI Taxonomy" id="288992"/>
    <lineage>
        <taxon>Bacteria</taxon>
        <taxon>Pseudomonadati</taxon>
        <taxon>Bacteroidota</taxon>
        <taxon>Sphingobacteriia</taxon>
        <taxon>Sphingobacteriales</taxon>
        <taxon>Sphingobacteriaceae</taxon>
        <taxon>Pedobacter</taxon>
    </lineage>
</organism>
<dbReference type="Gene3D" id="2.60.120.1440">
    <property type="match status" value="1"/>
</dbReference>
<dbReference type="InterPro" id="IPR006860">
    <property type="entry name" value="FecR"/>
</dbReference>